<reference evidence="1" key="2">
    <citation type="journal article" date="2015" name="Fish Shellfish Immunol.">
        <title>Early steps in the European eel (Anguilla anguilla)-Vibrio vulnificus interaction in the gills: Role of the RtxA13 toxin.</title>
        <authorList>
            <person name="Callol A."/>
            <person name="Pajuelo D."/>
            <person name="Ebbesson L."/>
            <person name="Teles M."/>
            <person name="MacKenzie S."/>
            <person name="Amaro C."/>
        </authorList>
    </citation>
    <scope>NUCLEOTIDE SEQUENCE</scope>
</reference>
<accession>A0A0E9PG95</accession>
<organism evidence="1">
    <name type="scientific">Anguilla anguilla</name>
    <name type="common">European freshwater eel</name>
    <name type="synonym">Muraena anguilla</name>
    <dbReference type="NCBI Taxonomy" id="7936"/>
    <lineage>
        <taxon>Eukaryota</taxon>
        <taxon>Metazoa</taxon>
        <taxon>Chordata</taxon>
        <taxon>Craniata</taxon>
        <taxon>Vertebrata</taxon>
        <taxon>Euteleostomi</taxon>
        <taxon>Actinopterygii</taxon>
        <taxon>Neopterygii</taxon>
        <taxon>Teleostei</taxon>
        <taxon>Anguilliformes</taxon>
        <taxon>Anguillidae</taxon>
        <taxon>Anguilla</taxon>
    </lineage>
</organism>
<dbReference type="AlphaFoldDB" id="A0A0E9PG95"/>
<protein>
    <submittedName>
        <fullName evidence="1">Uncharacterized protein</fullName>
    </submittedName>
</protein>
<reference evidence="1" key="1">
    <citation type="submission" date="2014-11" db="EMBL/GenBank/DDBJ databases">
        <authorList>
            <person name="Amaro Gonzalez C."/>
        </authorList>
    </citation>
    <scope>NUCLEOTIDE SEQUENCE</scope>
</reference>
<proteinExistence type="predicted"/>
<evidence type="ECO:0000313" key="1">
    <source>
        <dbReference type="EMBL" id="JAH02858.1"/>
    </source>
</evidence>
<dbReference type="EMBL" id="GBXM01105719">
    <property type="protein sequence ID" value="JAH02858.1"/>
    <property type="molecule type" value="Transcribed_RNA"/>
</dbReference>
<sequence length="22" mass="2649">MFSISTASSRENRFNHFYSCTY</sequence>
<name>A0A0E9PG95_ANGAN</name>